<comment type="caution">
    <text evidence="2">The sequence shown here is derived from an EMBL/GenBank/DDBJ whole genome shotgun (WGS) entry which is preliminary data.</text>
</comment>
<organism evidence="2 3">
    <name type="scientific">Candidatus Caccalectryoclostridium excrementigallinarum</name>
    <dbReference type="NCBI Taxonomy" id="2840710"/>
    <lineage>
        <taxon>Bacteria</taxon>
        <taxon>Bacillati</taxon>
        <taxon>Bacillota</taxon>
        <taxon>Clostridia</taxon>
        <taxon>Christensenellales</taxon>
        <taxon>Christensenellaceae</taxon>
        <taxon>Christensenellaceae incertae sedis</taxon>
        <taxon>Candidatus Caccalectryoclostridium</taxon>
    </lineage>
</organism>
<dbReference type="EMBL" id="DVNJ01000011">
    <property type="protein sequence ID" value="HIU62612.1"/>
    <property type="molecule type" value="Genomic_DNA"/>
</dbReference>
<name>A0A9D1MLR6_9FIRM</name>
<dbReference type="GO" id="GO:0004177">
    <property type="term" value="F:aminopeptidase activity"/>
    <property type="evidence" value="ECO:0007669"/>
    <property type="project" value="TreeGrafter"/>
</dbReference>
<dbReference type="PANTHER" id="PTHR36512:SF3">
    <property type="entry name" value="BLR5678 PROTEIN"/>
    <property type="match status" value="1"/>
</dbReference>
<sequence length="267" mass="27849">METEEIIVPSGIKIGHFNDDFTGVTVIMSEKGCVAGVDVRGGAPGTRETDLLRPEKAMEKINAVVLAGGSAYGLASTCGVMEYMRERGIGYKIGKKVVPIVCGAVIFDLNDGEYHYPTAEWGYKACENAQSKQLSFGQSGVGKGATVGKIRGIRHAQKSGLGAATVKAGGCVVTAVVAVNAMGDITDGKGNILAGALDNKGGHIGTELCLREGKWFTLLTGANTTIGCIMTNAKLSKVEANKLASIAHNAYAEHISPVHTDYDGDTI</sequence>
<accession>A0A9D1MLR6</accession>
<dbReference type="CDD" id="cd02252">
    <property type="entry name" value="nylC_like"/>
    <property type="match status" value="1"/>
</dbReference>
<dbReference type="AlphaFoldDB" id="A0A9D1MLR6"/>
<evidence type="ECO:0000313" key="2">
    <source>
        <dbReference type="EMBL" id="HIU62612.1"/>
    </source>
</evidence>
<protein>
    <submittedName>
        <fullName evidence="2">P1 family peptidase</fullName>
    </submittedName>
</protein>
<dbReference type="Gene3D" id="3.60.70.12">
    <property type="entry name" value="L-amino peptidase D-ALA esterase/amidase"/>
    <property type="match status" value="1"/>
</dbReference>
<proteinExistence type="inferred from homology"/>
<dbReference type="SUPFAM" id="SSF56266">
    <property type="entry name" value="DmpA/ArgJ-like"/>
    <property type="match status" value="1"/>
</dbReference>
<dbReference type="Pfam" id="PF03576">
    <property type="entry name" value="Peptidase_S58"/>
    <property type="match status" value="1"/>
</dbReference>
<reference evidence="2" key="1">
    <citation type="submission" date="2020-10" db="EMBL/GenBank/DDBJ databases">
        <authorList>
            <person name="Gilroy R."/>
        </authorList>
    </citation>
    <scope>NUCLEOTIDE SEQUENCE</scope>
    <source>
        <strain evidence="2">9366</strain>
    </source>
</reference>
<evidence type="ECO:0000256" key="1">
    <source>
        <dbReference type="ARBA" id="ARBA00007068"/>
    </source>
</evidence>
<dbReference type="Proteomes" id="UP000824145">
    <property type="component" value="Unassembled WGS sequence"/>
</dbReference>
<dbReference type="InterPro" id="IPR005321">
    <property type="entry name" value="Peptidase_S58_DmpA"/>
</dbReference>
<evidence type="ECO:0000313" key="3">
    <source>
        <dbReference type="Proteomes" id="UP000824145"/>
    </source>
</evidence>
<dbReference type="InterPro" id="IPR016117">
    <property type="entry name" value="ArgJ-like_dom_sf"/>
</dbReference>
<dbReference type="PANTHER" id="PTHR36512">
    <property type="entry name" value="D-AMINOPEPTIDASE"/>
    <property type="match status" value="1"/>
</dbReference>
<feature type="non-terminal residue" evidence="2">
    <location>
        <position position="267"/>
    </location>
</feature>
<gene>
    <name evidence="2" type="ORF">IAB07_02445</name>
</gene>
<comment type="similarity">
    <text evidence="1">Belongs to the peptidase S58 family.</text>
</comment>
<reference evidence="2" key="2">
    <citation type="journal article" date="2021" name="PeerJ">
        <title>Extensive microbial diversity within the chicken gut microbiome revealed by metagenomics and culture.</title>
        <authorList>
            <person name="Gilroy R."/>
            <person name="Ravi A."/>
            <person name="Getino M."/>
            <person name="Pursley I."/>
            <person name="Horton D.L."/>
            <person name="Alikhan N.F."/>
            <person name="Baker D."/>
            <person name="Gharbi K."/>
            <person name="Hall N."/>
            <person name="Watson M."/>
            <person name="Adriaenssens E.M."/>
            <person name="Foster-Nyarko E."/>
            <person name="Jarju S."/>
            <person name="Secka A."/>
            <person name="Antonio M."/>
            <person name="Oren A."/>
            <person name="Chaudhuri R.R."/>
            <person name="La Ragione R."/>
            <person name="Hildebrand F."/>
            <person name="Pallen M.J."/>
        </authorList>
    </citation>
    <scope>NUCLEOTIDE SEQUENCE</scope>
    <source>
        <strain evidence="2">9366</strain>
    </source>
</reference>